<evidence type="ECO:0000256" key="4">
    <source>
        <dbReference type="ARBA" id="ARBA00022741"/>
    </source>
</evidence>
<dbReference type="InterPro" id="IPR027417">
    <property type="entry name" value="P-loop_NTPase"/>
</dbReference>
<dbReference type="PANTHER" id="PTHR43384">
    <property type="entry name" value="SEPTUM SITE-DETERMINING PROTEIN MIND HOMOLOG, CHLOROPLASTIC-RELATED"/>
    <property type="match status" value="1"/>
</dbReference>
<evidence type="ECO:0000256" key="10">
    <source>
        <dbReference type="PIRSR" id="PIRSR003092-1"/>
    </source>
</evidence>
<evidence type="ECO:0000256" key="9">
    <source>
        <dbReference type="ARBA" id="ARBA00032845"/>
    </source>
</evidence>
<protein>
    <recommendedName>
        <fullName evidence="2">Septum site-determining protein MinD</fullName>
    </recommendedName>
    <alternativeName>
        <fullName evidence="9">Cell division inhibitor MinD</fullName>
    </alternativeName>
</protein>
<dbReference type="CDD" id="cd02036">
    <property type="entry name" value="MinD"/>
    <property type="match status" value="1"/>
</dbReference>
<dbReference type="GO" id="GO:0016887">
    <property type="term" value="F:ATP hydrolysis activity"/>
    <property type="evidence" value="ECO:0007669"/>
    <property type="project" value="InterPro"/>
</dbReference>
<dbReference type="GO" id="GO:0005829">
    <property type="term" value="C:cytosol"/>
    <property type="evidence" value="ECO:0007669"/>
    <property type="project" value="TreeGrafter"/>
</dbReference>
<dbReference type="PANTHER" id="PTHR43384:SF6">
    <property type="entry name" value="SEPTUM SITE-DETERMINING PROTEIN MIND HOMOLOG, CHLOROPLASTIC"/>
    <property type="match status" value="1"/>
</dbReference>
<dbReference type="FunFam" id="3.40.50.300:FF:000068">
    <property type="entry name" value="Site-determining protein"/>
    <property type="match status" value="1"/>
</dbReference>
<dbReference type="GO" id="GO:0051782">
    <property type="term" value="P:negative regulation of cell division"/>
    <property type="evidence" value="ECO:0007669"/>
    <property type="project" value="TreeGrafter"/>
</dbReference>
<dbReference type="Pfam" id="PF01656">
    <property type="entry name" value="CbiA"/>
    <property type="match status" value="1"/>
</dbReference>
<keyword evidence="5 10" id="KW-0067">ATP-binding</keyword>
<evidence type="ECO:0000256" key="5">
    <source>
        <dbReference type="ARBA" id="ARBA00022840"/>
    </source>
</evidence>
<dbReference type="GO" id="GO:0000917">
    <property type="term" value="P:division septum assembly"/>
    <property type="evidence" value="ECO:0007669"/>
    <property type="project" value="UniProtKB-KW"/>
</dbReference>
<dbReference type="EMBL" id="CADCTR010001430">
    <property type="protein sequence ID" value="CAA9295810.1"/>
    <property type="molecule type" value="Genomic_DNA"/>
</dbReference>
<keyword evidence="4 10" id="KW-0547">Nucleotide-binding</keyword>
<dbReference type="InterPro" id="IPR010223">
    <property type="entry name" value="MinD"/>
</dbReference>
<organism evidence="12">
    <name type="scientific">uncultured Chloroflexia bacterium</name>
    <dbReference type="NCBI Taxonomy" id="1672391"/>
    <lineage>
        <taxon>Bacteria</taxon>
        <taxon>Bacillati</taxon>
        <taxon>Chloroflexota</taxon>
        <taxon>Chloroflexia</taxon>
        <taxon>environmental samples</taxon>
    </lineage>
</organism>
<dbReference type="PIRSF" id="PIRSF003092">
    <property type="entry name" value="MinD"/>
    <property type="match status" value="1"/>
</dbReference>
<keyword evidence="7" id="KW-0131">Cell cycle</keyword>
<gene>
    <name evidence="12" type="ORF">AVDCRST_MAG93-4247</name>
</gene>
<feature type="domain" description="CobQ/CobB/MinD/ParA nucleotide binding" evidence="11">
    <location>
        <begin position="5"/>
        <end position="216"/>
    </location>
</feature>
<accession>A0A6J4K506</accession>
<comment type="similarity">
    <text evidence="1">Belongs to the ParA family. MinD subfamily.</text>
</comment>
<comment type="function">
    <text evidence="8">ATPase required for the correct placement of the division site. Cell division inhibitors MinC and MinD act in concert to form an inhibitor capable of blocking formation of the polar Z ring septums. Rapidly oscillates between the poles of the cell to destabilize FtsZ filaments that have formed before they mature into polar Z rings.</text>
</comment>
<dbReference type="GO" id="GO:0009898">
    <property type="term" value="C:cytoplasmic side of plasma membrane"/>
    <property type="evidence" value="ECO:0007669"/>
    <property type="project" value="TreeGrafter"/>
</dbReference>
<evidence type="ECO:0000259" key="11">
    <source>
        <dbReference type="Pfam" id="PF01656"/>
    </source>
</evidence>
<evidence type="ECO:0000256" key="3">
    <source>
        <dbReference type="ARBA" id="ARBA00022618"/>
    </source>
</evidence>
<evidence type="ECO:0000256" key="8">
    <source>
        <dbReference type="ARBA" id="ARBA00025436"/>
    </source>
</evidence>
<dbReference type="InterPro" id="IPR025501">
    <property type="entry name" value="MinD_FleN"/>
</dbReference>
<feature type="binding site" evidence="10">
    <location>
        <begin position="11"/>
        <end position="18"/>
    </location>
    <ligand>
        <name>ATP</name>
        <dbReference type="ChEBI" id="CHEBI:30616"/>
    </ligand>
</feature>
<reference evidence="12" key="1">
    <citation type="submission" date="2020-02" db="EMBL/GenBank/DDBJ databases">
        <authorList>
            <person name="Meier V. D."/>
        </authorList>
    </citation>
    <scope>NUCLEOTIDE SEQUENCE</scope>
    <source>
        <strain evidence="12">AVDCRST_MAG93</strain>
    </source>
</reference>
<evidence type="ECO:0000256" key="1">
    <source>
        <dbReference type="ARBA" id="ARBA00010257"/>
    </source>
</evidence>
<dbReference type="NCBIfam" id="TIGR01968">
    <property type="entry name" value="minD_bact"/>
    <property type="match status" value="1"/>
</dbReference>
<dbReference type="InterPro" id="IPR050625">
    <property type="entry name" value="ParA/MinD_ATPase"/>
</dbReference>
<keyword evidence="3" id="KW-0132">Cell division</keyword>
<dbReference type="AlphaFoldDB" id="A0A6J4K506"/>
<name>A0A6J4K506_9CHLR</name>
<evidence type="ECO:0000313" key="12">
    <source>
        <dbReference type="EMBL" id="CAA9295810.1"/>
    </source>
</evidence>
<evidence type="ECO:0000256" key="2">
    <source>
        <dbReference type="ARBA" id="ARBA00016887"/>
    </source>
</evidence>
<dbReference type="Gene3D" id="3.40.50.300">
    <property type="entry name" value="P-loop containing nucleotide triphosphate hydrolases"/>
    <property type="match status" value="1"/>
</dbReference>
<keyword evidence="6" id="KW-0717">Septation</keyword>
<dbReference type="InterPro" id="IPR002586">
    <property type="entry name" value="CobQ/CobB/MinD/ParA_Nub-bd_dom"/>
</dbReference>
<evidence type="ECO:0000256" key="6">
    <source>
        <dbReference type="ARBA" id="ARBA00023210"/>
    </source>
</evidence>
<proteinExistence type="inferred from homology"/>
<sequence length="268" mass="29241">MARVITVTSGKGGVGKTTTSANLGTALAMNGQRVVVVDADIGLRNLDVVMGLENRIVYDLVDVVEGRCRMRQALIKDKRFPELFLLPAAQTRDKDAVSPDDMIALCEELRREFDFVLIDSPAGIEGGFRNAIAGADEVLIVTTPEVSAVRDADRIVGLVEAFEKGHPRLILNRIRPHMVSRGEMMTTEDVVEILAIDLIGVVPDDESIVTTTNRGEVAVMDRNSKAGRSFVSIARRLMGEDVPLQVLTADEGFLAKIWVAMGLRRASR</sequence>
<dbReference type="GO" id="GO:0005524">
    <property type="term" value="F:ATP binding"/>
    <property type="evidence" value="ECO:0007669"/>
    <property type="project" value="UniProtKB-KW"/>
</dbReference>
<evidence type="ECO:0000256" key="7">
    <source>
        <dbReference type="ARBA" id="ARBA00023306"/>
    </source>
</evidence>
<dbReference type="SUPFAM" id="SSF52540">
    <property type="entry name" value="P-loop containing nucleoside triphosphate hydrolases"/>
    <property type="match status" value="1"/>
</dbReference>